<dbReference type="AlphaFoldDB" id="A0A4U1BQM5"/>
<dbReference type="PANTHER" id="PTHR22603">
    <property type="entry name" value="CHOLINE/ETHANOALAMINE KINASE"/>
    <property type="match status" value="1"/>
</dbReference>
<dbReference type="SUPFAM" id="SSF56112">
    <property type="entry name" value="Protein kinase-like (PK-like)"/>
    <property type="match status" value="1"/>
</dbReference>
<dbReference type="InterPro" id="IPR002575">
    <property type="entry name" value="Aminoglycoside_PTrfase"/>
</dbReference>
<dbReference type="GO" id="GO:0004305">
    <property type="term" value="F:ethanolamine kinase activity"/>
    <property type="evidence" value="ECO:0007669"/>
    <property type="project" value="TreeGrafter"/>
</dbReference>
<dbReference type="Proteomes" id="UP000305675">
    <property type="component" value="Unassembled WGS sequence"/>
</dbReference>
<organism evidence="2 3">
    <name type="scientific">Ferrimonas aestuarii</name>
    <dbReference type="NCBI Taxonomy" id="2569539"/>
    <lineage>
        <taxon>Bacteria</taxon>
        <taxon>Pseudomonadati</taxon>
        <taxon>Pseudomonadota</taxon>
        <taxon>Gammaproteobacteria</taxon>
        <taxon>Alteromonadales</taxon>
        <taxon>Ferrimonadaceae</taxon>
        <taxon>Ferrimonas</taxon>
    </lineage>
</organism>
<dbReference type="OrthoDB" id="179763at2"/>
<evidence type="ECO:0000313" key="3">
    <source>
        <dbReference type="Proteomes" id="UP000305675"/>
    </source>
</evidence>
<dbReference type="GO" id="GO:0005737">
    <property type="term" value="C:cytoplasm"/>
    <property type="evidence" value="ECO:0007669"/>
    <property type="project" value="TreeGrafter"/>
</dbReference>
<protein>
    <recommendedName>
        <fullName evidence="1">Aminoglycoside phosphotransferase domain-containing protein</fullName>
    </recommendedName>
</protein>
<dbReference type="PANTHER" id="PTHR22603:SF66">
    <property type="entry name" value="ETHANOLAMINE KINASE"/>
    <property type="match status" value="1"/>
</dbReference>
<reference evidence="2 3" key="1">
    <citation type="submission" date="2019-04" db="EMBL/GenBank/DDBJ databases">
        <authorList>
            <person name="Hwang J.C."/>
        </authorList>
    </citation>
    <scope>NUCLEOTIDE SEQUENCE [LARGE SCALE GENOMIC DNA]</scope>
    <source>
        <strain evidence="2 3">IMCC35002</strain>
    </source>
</reference>
<dbReference type="Pfam" id="PF01636">
    <property type="entry name" value="APH"/>
    <property type="match status" value="1"/>
</dbReference>
<gene>
    <name evidence="2" type="ORF">FCL42_03525</name>
</gene>
<feature type="domain" description="Aminoglycoside phosphotransferase" evidence="1">
    <location>
        <begin position="39"/>
        <end position="236"/>
    </location>
</feature>
<evidence type="ECO:0000313" key="2">
    <source>
        <dbReference type="EMBL" id="TKB57361.1"/>
    </source>
</evidence>
<dbReference type="GO" id="GO:0006646">
    <property type="term" value="P:phosphatidylethanolamine biosynthetic process"/>
    <property type="evidence" value="ECO:0007669"/>
    <property type="project" value="TreeGrafter"/>
</dbReference>
<dbReference type="InterPro" id="IPR011009">
    <property type="entry name" value="Kinase-like_dom_sf"/>
</dbReference>
<accession>A0A4U1BQM5</accession>
<name>A0A4U1BQM5_9GAMM</name>
<sequence length="294" mass="33751">MWVSRRRATLCGAEPMNTSLDLAKQWLNQQSEFKGTNLVPFAAGTANTLYQLEGHDLLLRLHNQQLSMTDDCAREYATFAESAQLGLAPKLVHLDEHHRFSIIERFGRSASVLPIEAAETLLRFHQQVTESLAPRFGGATFDYPSLLLDPDRQRKAKIWQQRMLQSRLRPCWCHYDLGPGNWLVQAKSSGLTLRLIDFEYSNWGHPWWDLACLLCEWPMNEADAIVSRYLQLNQLTMTDREQQARGAAVSLYLAVSLQWCDGALAQAKSKTQQQLLQTRRRHYQKLWTGNGLDH</sequence>
<evidence type="ECO:0000259" key="1">
    <source>
        <dbReference type="Pfam" id="PF01636"/>
    </source>
</evidence>
<keyword evidence="3" id="KW-1185">Reference proteome</keyword>
<comment type="caution">
    <text evidence="2">The sequence shown here is derived from an EMBL/GenBank/DDBJ whole genome shotgun (WGS) entry which is preliminary data.</text>
</comment>
<proteinExistence type="predicted"/>
<dbReference type="Gene3D" id="3.90.1200.10">
    <property type="match status" value="1"/>
</dbReference>
<dbReference type="EMBL" id="SWCJ01000002">
    <property type="protein sequence ID" value="TKB57361.1"/>
    <property type="molecule type" value="Genomic_DNA"/>
</dbReference>